<feature type="domain" description="ABC transporter" evidence="4">
    <location>
        <begin position="2"/>
        <end position="228"/>
    </location>
</feature>
<evidence type="ECO:0000259" key="4">
    <source>
        <dbReference type="PROSITE" id="PS50893"/>
    </source>
</evidence>
<evidence type="ECO:0000256" key="3">
    <source>
        <dbReference type="ARBA" id="ARBA00022840"/>
    </source>
</evidence>
<reference evidence="5" key="1">
    <citation type="submission" date="2020-10" db="EMBL/GenBank/DDBJ databases">
        <authorList>
            <person name="Gilroy R."/>
        </authorList>
    </citation>
    <scope>NUCLEOTIDE SEQUENCE</scope>
    <source>
        <strain evidence="5">F1-3629</strain>
    </source>
</reference>
<dbReference type="SUPFAM" id="SSF52540">
    <property type="entry name" value="P-loop containing nucleoside triphosphate hydrolases"/>
    <property type="match status" value="1"/>
</dbReference>
<dbReference type="PANTHER" id="PTHR42939">
    <property type="entry name" value="ABC TRANSPORTER ATP-BINDING PROTEIN ALBC-RELATED"/>
    <property type="match status" value="1"/>
</dbReference>
<dbReference type="AlphaFoldDB" id="A0A940IGD6"/>
<evidence type="ECO:0000313" key="6">
    <source>
        <dbReference type="Proteomes" id="UP000771749"/>
    </source>
</evidence>
<keyword evidence="3 5" id="KW-0067">ATP-binding</keyword>
<dbReference type="InterPro" id="IPR027417">
    <property type="entry name" value="P-loop_NTPase"/>
</dbReference>
<name>A0A940IGD6_9BACT</name>
<keyword evidence="2" id="KW-0547">Nucleotide-binding</keyword>
<dbReference type="Proteomes" id="UP000771749">
    <property type="component" value="Unassembled WGS sequence"/>
</dbReference>
<sequence length="269" mass="29807">MTELKHMSYWYDPGMTVIRDASMEAAEGRIYGLLGLNGSGKSTLLKLMAGLLFPKEGQVLHNGINAGDRDPATLRDIAFMPAEISLPKESLIRFVSLNSVFYPRFSRSILDDCMKEFGIDPETPDLGKLSLGYKHRFMLSCLLSLGTGLILLDEPLNGMDPPSRTIFRKLLMRHLRDDQTVVMSTHIMNDVEKIVTDVIIVRNDGTLFCASMSDMAEKYSYGISASAEGALYAENCPEGFRVLRENTGRSEGDIPVEILFNAVTKGAIK</sequence>
<organism evidence="5 6">
    <name type="scientific">Candidatus Cryptobacteroides gallistercoris</name>
    <dbReference type="NCBI Taxonomy" id="2840765"/>
    <lineage>
        <taxon>Bacteria</taxon>
        <taxon>Pseudomonadati</taxon>
        <taxon>Bacteroidota</taxon>
        <taxon>Bacteroidia</taxon>
        <taxon>Bacteroidales</taxon>
        <taxon>Candidatus Cryptobacteroides</taxon>
    </lineage>
</organism>
<gene>
    <name evidence="5" type="ORF">IAC07_03580</name>
</gene>
<evidence type="ECO:0000256" key="2">
    <source>
        <dbReference type="ARBA" id="ARBA00022741"/>
    </source>
</evidence>
<dbReference type="InterPro" id="IPR003593">
    <property type="entry name" value="AAA+_ATPase"/>
</dbReference>
<dbReference type="Gene3D" id="3.40.50.300">
    <property type="entry name" value="P-loop containing nucleotide triphosphate hydrolases"/>
    <property type="match status" value="1"/>
</dbReference>
<dbReference type="PANTHER" id="PTHR42939:SF1">
    <property type="entry name" value="ABC TRANSPORTER ATP-BINDING PROTEIN ALBC-RELATED"/>
    <property type="match status" value="1"/>
</dbReference>
<evidence type="ECO:0000256" key="1">
    <source>
        <dbReference type="ARBA" id="ARBA00022448"/>
    </source>
</evidence>
<accession>A0A940IGD6</accession>
<dbReference type="PROSITE" id="PS50893">
    <property type="entry name" value="ABC_TRANSPORTER_2"/>
    <property type="match status" value="1"/>
</dbReference>
<dbReference type="SMART" id="SM00382">
    <property type="entry name" value="AAA"/>
    <property type="match status" value="1"/>
</dbReference>
<keyword evidence="1" id="KW-0813">Transport</keyword>
<reference evidence="5" key="2">
    <citation type="journal article" date="2021" name="PeerJ">
        <title>Extensive microbial diversity within the chicken gut microbiome revealed by metagenomics and culture.</title>
        <authorList>
            <person name="Gilroy R."/>
            <person name="Ravi A."/>
            <person name="Getino M."/>
            <person name="Pursley I."/>
            <person name="Horton D.L."/>
            <person name="Alikhan N.F."/>
            <person name="Baker D."/>
            <person name="Gharbi K."/>
            <person name="Hall N."/>
            <person name="Watson M."/>
            <person name="Adriaenssens E.M."/>
            <person name="Foster-Nyarko E."/>
            <person name="Jarju S."/>
            <person name="Secka A."/>
            <person name="Antonio M."/>
            <person name="Oren A."/>
            <person name="Chaudhuri R.R."/>
            <person name="La Ragione R."/>
            <person name="Hildebrand F."/>
            <person name="Pallen M.J."/>
        </authorList>
    </citation>
    <scope>NUCLEOTIDE SEQUENCE</scope>
    <source>
        <strain evidence="5">F1-3629</strain>
    </source>
</reference>
<comment type="caution">
    <text evidence="5">The sequence shown here is derived from an EMBL/GenBank/DDBJ whole genome shotgun (WGS) entry which is preliminary data.</text>
</comment>
<dbReference type="CDD" id="cd03230">
    <property type="entry name" value="ABC_DR_subfamily_A"/>
    <property type="match status" value="1"/>
</dbReference>
<dbReference type="InterPro" id="IPR003439">
    <property type="entry name" value="ABC_transporter-like_ATP-bd"/>
</dbReference>
<protein>
    <submittedName>
        <fullName evidence="5">ABC transporter ATP-binding protein</fullName>
    </submittedName>
</protein>
<evidence type="ECO:0000313" key="5">
    <source>
        <dbReference type="EMBL" id="MBO8453790.1"/>
    </source>
</evidence>
<proteinExistence type="predicted"/>
<dbReference type="EMBL" id="JADIMJ010000054">
    <property type="protein sequence ID" value="MBO8453790.1"/>
    <property type="molecule type" value="Genomic_DNA"/>
</dbReference>
<dbReference type="GO" id="GO:0016887">
    <property type="term" value="F:ATP hydrolysis activity"/>
    <property type="evidence" value="ECO:0007669"/>
    <property type="project" value="InterPro"/>
</dbReference>
<dbReference type="GO" id="GO:0005524">
    <property type="term" value="F:ATP binding"/>
    <property type="evidence" value="ECO:0007669"/>
    <property type="project" value="UniProtKB-KW"/>
</dbReference>
<dbReference type="Pfam" id="PF00005">
    <property type="entry name" value="ABC_tran"/>
    <property type="match status" value="1"/>
</dbReference>
<dbReference type="InterPro" id="IPR051782">
    <property type="entry name" value="ABC_Transporter_VariousFunc"/>
</dbReference>